<evidence type="ECO:0000313" key="3">
    <source>
        <dbReference type="Proteomes" id="UP001310594"/>
    </source>
</evidence>
<feature type="region of interest" description="Disordered" evidence="1">
    <location>
        <begin position="1"/>
        <end position="34"/>
    </location>
</feature>
<comment type="caution">
    <text evidence="2">The sequence shown here is derived from an EMBL/GenBank/DDBJ whole genome shotgun (WGS) entry which is preliminary data.</text>
</comment>
<evidence type="ECO:0000256" key="1">
    <source>
        <dbReference type="SAM" id="MobiDB-lite"/>
    </source>
</evidence>
<gene>
    <name evidence="2" type="ORF">LTR97_010872</name>
</gene>
<proteinExistence type="predicted"/>
<dbReference type="PANTHER" id="PTHR21581">
    <property type="entry name" value="D-ALANYL-D-ALANINE CARBOXYPEPTIDASE"/>
    <property type="match status" value="1"/>
</dbReference>
<name>A0AAN7W365_9PEZI</name>
<dbReference type="PANTHER" id="PTHR21581:SF6">
    <property type="entry name" value="TRAFFICKING PROTEIN PARTICLE COMPLEX SUBUNIT 12"/>
    <property type="match status" value="1"/>
</dbReference>
<reference evidence="2" key="1">
    <citation type="submission" date="2023-08" db="EMBL/GenBank/DDBJ databases">
        <title>Black Yeasts Isolated from many extreme environments.</title>
        <authorList>
            <person name="Coleine C."/>
            <person name="Stajich J.E."/>
            <person name="Selbmann L."/>
        </authorList>
    </citation>
    <scope>NUCLEOTIDE SEQUENCE</scope>
    <source>
        <strain evidence="2">CCFEE 5810</strain>
    </source>
</reference>
<dbReference type="SUPFAM" id="SSF48452">
    <property type="entry name" value="TPR-like"/>
    <property type="match status" value="1"/>
</dbReference>
<dbReference type="Proteomes" id="UP001310594">
    <property type="component" value="Unassembled WGS sequence"/>
</dbReference>
<dbReference type="InterPro" id="IPR011990">
    <property type="entry name" value="TPR-like_helical_dom_sf"/>
</dbReference>
<dbReference type="EMBL" id="JAVRQU010000019">
    <property type="protein sequence ID" value="KAK5692561.1"/>
    <property type="molecule type" value="Genomic_DNA"/>
</dbReference>
<dbReference type="GO" id="GO:0030008">
    <property type="term" value="C:TRAPP complex"/>
    <property type="evidence" value="ECO:0007669"/>
    <property type="project" value="TreeGrafter"/>
</dbReference>
<evidence type="ECO:0000313" key="2">
    <source>
        <dbReference type="EMBL" id="KAK5692561.1"/>
    </source>
</evidence>
<dbReference type="GO" id="GO:0005794">
    <property type="term" value="C:Golgi apparatus"/>
    <property type="evidence" value="ECO:0007669"/>
    <property type="project" value="TreeGrafter"/>
</dbReference>
<organism evidence="2 3">
    <name type="scientific">Elasticomyces elasticus</name>
    <dbReference type="NCBI Taxonomy" id="574655"/>
    <lineage>
        <taxon>Eukaryota</taxon>
        <taxon>Fungi</taxon>
        <taxon>Dikarya</taxon>
        <taxon>Ascomycota</taxon>
        <taxon>Pezizomycotina</taxon>
        <taxon>Dothideomycetes</taxon>
        <taxon>Dothideomycetidae</taxon>
        <taxon>Mycosphaerellales</taxon>
        <taxon>Teratosphaeriaceae</taxon>
        <taxon>Elasticomyces</taxon>
    </lineage>
</organism>
<dbReference type="Gene3D" id="1.25.40.10">
    <property type="entry name" value="Tetratricopeptide repeat domain"/>
    <property type="match status" value="1"/>
</dbReference>
<protein>
    <submittedName>
        <fullName evidence="2">Uncharacterized protein</fullName>
    </submittedName>
</protein>
<sequence length="306" mass="33649">MRFLQDPANYHSLPTEDISPPFLSSDQQPPPDTPLTVLLDRGHFRRAAEMSVTALLQSRSPPSATDLVPLIPWELRLVLVRLQSLATTDGGRRGVMALYALAGEARARHRQAHASGNEHERDVWAGRLRDLGLRVADALVEMGELETANRHLDGLSDVDADQVAYRKAVLRLRVGDVAGARGFVDKLDHDSRRATLEVLLKIADGKDAVASWQNLLEEHPDDALLANNLAVSMLYAGRITDARDLLQSTLNRSAAFASILFNITTIYELCSERAVDHKMELAQTLAEKGSTAASGGWERAGFEFKL</sequence>
<dbReference type="AlphaFoldDB" id="A0AAN7W365"/>
<accession>A0AAN7W365</accession>